<reference evidence="4 5" key="1">
    <citation type="journal article" date="2018" name="BMC Genomics">
        <title>Genomic evidence for intraspecific hybridization in a clonal and extremely halotolerant yeast.</title>
        <authorList>
            <person name="Gostincar C."/>
            <person name="Stajich J.E."/>
            <person name="Zupancic J."/>
            <person name="Zalar P."/>
            <person name="Gunde-Cimerman N."/>
        </authorList>
    </citation>
    <scope>NUCLEOTIDE SEQUENCE [LARGE SCALE GENOMIC DNA]</scope>
    <source>
        <strain evidence="4 5">EXF-2788</strain>
    </source>
</reference>
<keyword evidence="1" id="KW-0833">Ubl conjugation pathway</keyword>
<dbReference type="AlphaFoldDB" id="A0A3M7F9C6"/>
<accession>A0A3M7F9C6</accession>
<feature type="compositionally biased region" description="Basic and acidic residues" evidence="2">
    <location>
        <begin position="198"/>
        <end position="216"/>
    </location>
</feature>
<evidence type="ECO:0000259" key="3">
    <source>
        <dbReference type="PROSITE" id="PS50127"/>
    </source>
</evidence>
<evidence type="ECO:0000313" key="5">
    <source>
        <dbReference type="Proteomes" id="UP000268823"/>
    </source>
</evidence>
<dbReference type="Proteomes" id="UP000268823">
    <property type="component" value="Unassembled WGS sequence"/>
</dbReference>
<dbReference type="PROSITE" id="PS50127">
    <property type="entry name" value="UBC_2"/>
    <property type="match status" value="1"/>
</dbReference>
<feature type="domain" description="UBC core" evidence="3">
    <location>
        <begin position="16"/>
        <end position="166"/>
    </location>
</feature>
<evidence type="ECO:0000313" key="4">
    <source>
        <dbReference type="EMBL" id="RMY85216.1"/>
    </source>
</evidence>
<organism evidence="4 5">
    <name type="scientific">Hortaea werneckii</name>
    <name type="common">Black yeast</name>
    <name type="synonym">Cladosporium werneckii</name>
    <dbReference type="NCBI Taxonomy" id="91943"/>
    <lineage>
        <taxon>Eukaryota</taxon>
        <taxon>Fungi</taxon>
        <taxon>Dikarya</taxon>
        <taxon>Ascomycota</taxon>
        <taxon>Pezizomycotina</taxon>
        <taxon>Dothideomycetes</taxon>
        <taxon>Dothideomycetidae</taxon>
        <taxon>Mycosphaerellales</taxon>
        <taxon>Teratosphaeriaceae</taxon>
        <taxon>Hortaea</taxon>
    </lineage>
</organism>
<protein>
    <recommendedName>
        <fullName evidence="3">UBC core domain-containing protein</fullName>
    </recommendedName>
</protein>
<gene>
    <name evidence="4" type="ORF">D0861_06563</name>
</gene>
<feature type="region of interest" description="Disordered" evidence="2">
    <location>
        <begin position="170"/>
        <end position="189"/>
    </location>
</feature>
<dbReference type="PANTHER" id="PTHR24067">
    <property type="entry name" value="UBIQUITIN-CONJUGATING ENZYME E2"/>
    <property type="match status" value="1"/>
</dbReference>
<dbReference type="CDD" id="cd23799">
    <property type="entry name" value="UBCc_UBE2J"/>
    <property type="match status" value="1"/>
</dbReference>
<dbReference type="Pfam" id="PF00179">
    <property type="entry name" value="UQ_con"/>
    <property type="match status" value="1"/>
</dbReference>
<dbReference type="InterPro" id="IPR016135">
    <property type="entry name" value="UBQ-conjugating_enzyme/RWD"/>
</dbReference>
<dbReference type="EMBL" id="QWIR01000135">
    <property type="protein sequence ID" value="RMY85216.1"/>
    <property type="molecule type" value="Genomic_DNA"/>
</dbReference>
<sequence length="291" mass="32264">MHLITTASRTMSSKNPTIKRILKEAQELAHQPSADYHAAPLESDLYEWHFTLRGPPAPSPFDGGLYHGRIVLPPAYPLKPPSFRFLTPTGRFEVNREICLTISAHHEESWQPAWGIRTALVAIRSFMDTSASGQLGGMDASEEVRKRLASQSRAWKCPACSKTNEEIMKEQEEAVEEQGEGAKTADEVPEELRLAYREDLSKNGAKTEEKTKDEATAQKPEPAPAQSQPAQSTVAAQATSQSPQAPVPAMRQPQAQHAPRRQEEAVPAWIDKAIYGVVIALFILFYRKLVS</sequence>
<name>A0A3M7F9C6_HORWE</name>
<feature type="compositionally biased region" description="Low complexity" evidence="2">
    <location>
        <begin position="224"/>
        <end position="257"/>
    </location>
</feature>
<dbReference type="InterPro" id="IPR050113">
    <property type="entry name" value="Ub_conjugating_enzyme"/>
</dbReference>
<dbReference type="SMART" id="SM00212">
    <property type="entry name" value="UBCc"/>
    <property type="match status" value="1"/>
</dbReference>
<evidence type="ECO:0000256" key="2">
    <source>
        <dbReference type="SAM" id="MobiDB-lite"/>
    </source>
</evidence>
<evidence type="ECO:0000256" key="1">
    <source>
        <dbReference type="ARBA" id="ARBA00022786"/>
    </source>
</evidence>
<dbReference type="VEuPathDB" id="FungiDB:BTJ68_12559"/>
<proteinExistence type="predicted"/>
<dbReference type="Gene3D" id="3.10.110.10">
    <property type="entry name" value="Ubiquitin Conjugating Enzyme"/>
    <property type="match status" value="1"/>
</dbReference>
<dbReference type="SUPFAM" id="SSF54495">
    <property type="entry name" value="UBC-like"/>
    <property type="match status" value="1"/>
</dbReference>
<comment type="caution">
    <text evidence="4">The sequence shown here is derived from an EMBL/GenBank/DDBJ whole genome shotgun (WGS) entry which is preliminary data.</text>
</comment>
<dbReference type="OrthoDB" id="1158011at2759"/>
<feature type="region of interest" description="Disordered" evidence="2">
    <location>
        <begin position="198"/>
        <end position="264"/>
    </location>
</feature>
<dbReference type="FunFam" id="3.10.110.10:FF:000093">
    <property type="entry name" value="Ubiquitin conjugating enzyme (UbcF), putative"/>
    <property type="match status" value="1"/>
</dbReference>
<dbReference type="InterPro" id="IPR000608">
    <property type="entry name" value="UBC"/>
</dbReference>